<keyword evidence="1" id="KW-0812">Transmembrane</keyword>
<proteinExistence type="predicted"/>
<comment type="caution">
    <text evidence="2">The sequence shown here is derived from an EMBL/GenBank/DDBJ whole genome shotgun (WGS) entry which is preliminary data.</text>
</comment>
<organism evidence="2 3">
    <name type="scientific">Streptomyces chryseus</name>
    <dbReference type="NCBI Taxonomy" id="68186"/>
    <lineage>
        <taxon>Bacteria</taxon>
        <taxon>Bacillati</taxon>
        <taxon>Actinomycetota</taxon>
        <taxon>Actinomycetes</taxon>
        <taxon>Kitasatosporales</taxon>
        <taxon>Streptomycetaceae</taxon>
        <taxon>Streptomyces</taxon>
    </lineage>
</organism>
<feature type="transmembrane region" description="Helical" evidence="1">
    <location>
        <begin position="105"/>
        <end position="122"/>
    </location>
</feature>
<evidence type="ECO:0008006" key="4">
    <source>
        <dbReference type="Google" id="ProtNLM"/>
    </source>
</evidence>
<name>A0ABQ3DX57_9ACTN</name>
<evidence type="ECO:0000313" key="2">
    <source>
        <dbReference type="EMBL" id="GHB16441.1"/>
    </source>
</evidence>
<keyword evidence="3" id="KW-1185">Reference proteome</keyword>
<dbReference type="RefSeq" id="WP_189715838.1">
    <property type="nucleotide sequence ID" value="NZ_BMVO01000016.1"/>
</dbReference>
<evidence type="ECO:0000256" key="1">
    <source>
        <dbReference type="SAM" id="Phobius"/>
    </source>
</evidence>
<reference evidence="3" key="1">
    <citation type="journal article" date="2019" name="Int. J. Syst. Evol. Microbiol.">
        <title>The Global Catalogue of Microorganisms (GCM) 10K type strain sequencing project: providing services to taxonomists for standard genome sequencing and annotation.</title>
        <authorList>
            <consortium name="The Broad Institute Genomics Platform"/>
            <consortium name="The Broad Institute Genome Sequencing Center for Infectious Disease"/>
            <person name="Wu L."/>
            <person name="Ma J."/>
        </authorList>
    </citation>
    <scope>NUCLEOTIDE SEQUENCE [LARGE SCALE GENOMIC DNA]</scope>
    <source>
        <strain evidence="3">JCM 4737</strain>
    </source>
</reference>
<gene>
    <name evidence="2" type="ORF">GCM10010346_45360</name>
</gene>
<dbReference type="Proteomes" id="UP000599437">
    <property type="component" value="Unassembled WGS sequence"/>
</dbReference>
<sequence length="249" mass="24672">MGGPGAAAVGAAAVLVAGLVPHLVHAVRETGSPLGMVLSATSQASRAYVGDGLVHCLAVFPYRPAGDLGAVVMAAGLWEAGAAALRVRRARGGGPGVREADRRRAILGMAAVLVLVILGRATDGEPRFVYLAVVLLTVLGVRAPAELAGPGVERARTALTAALAGLTVLGTTQVVAHGAMPGPTRLAWSTVPVAREIGAAAGCGVAGVGRGRAWLGGVVLSVGWCCGGVPRVVHRGRRLSGGGGTVVSS</sequence>
<accession>A0ABQ3DX57</accession>
<keyword evidence="1" id="KW-0472">Membrane</keyword>
<dbReference type="EMBL" id="BMVO01000016">
    <property type="protein sequence ID" value="GHB16441.1"/>
    <property type="molecule type" value="Genomic_DNA"/>
</dbReference>
<evidence type="ECO:0000313" key="3">
    <source>
        <dbReference type="Proteomes" id="UP000599437"/>
    </source>
</evidence>
<keyword evidence="1" id="KW-1133">Transmembrane helix</keyword>
<protein>
    <recommendedName>
        <fullName evidence="4">Integral membrane protein</fullName>
    </recommendedName>
</protein>